<protein>
    <submittedName>
        <fullName evidence="8">Gamma-butyrobetaine dioxygenase</fullName>
        <ecNumber evidence="8">1.14.11.1</ecNumber>
    </submittedName>
</protein>
<comment type="similarity">
    <text evidence="2">Belongs to the gamma-BBH/TMLD family.</text>
</comment>
<name>A0A1Z5KEI8_FISSO</name>
<evidence type="ECO:0000256" key="1">
    <source>
        <dbReference type="ARBA" id="ARBA00001954"/>
    </source>
</evidence>
<keyword evidence="6" id="KW-0408">Iron</keyword>
<evidence type="ECO:0000256" key="3">
    <source>
        <dbReference type="ARBA" id="ARBA00022723"/>
    </source>
</evidence>
<keyword evidence="4 8" id="KW-0223">Dioxygenase</keyword>
<evidence type="ECO:0000259" key="7">
    <source>
        <dbReference type="Pfam" id="PF02668"/>
    </source>
</evidence>
<evidence type="ECO:0000256" key="2">
    <source>
        <dbReference type="ARBA" id="ARBA00008654"/>
    </source>
</evidence>
<dbReference type="Pfam" id="PF02668">
    <property type="entry name" value="TauD"/>
    <property type="match status" value="1"/>
</dbReference>
<dbReference type="EMBL" id="BDSP01000213">
    <property type="protein sequence ID" value="GAX24740.1"/>
    <property type="molecule type" value="Genomic_DNA"/>
</dbReference>
<evidence type="ECO:0000256" key="6">
    <source>
        <dbReference type="ARBA" id="ARBA00023004"/>
    </source>
</evidence>
<sequence>MDTPTSDSDAPKWILQVHWEGPQPLHTAYYDIGWLQQCHTMSLHDNDKSSIHANKTIVTQQTQLLSFDHDKVLRHDDNLFRLLRSLLEYGAVLIENTPNTDTACANIGKRLSGGTLSHGSLYGDVFDVQSIPNAHNIAYTNDALAVHQDLAYYESPPGFQLLHCRTNTVTDGGASLLIDALAAAETLANLAPDLFATLTRVPATFLKQRSGADMMYRRTHIRVSEHNRTEVLSVHWAPPFEGPLFSSSEEDTREYFVARAAFERMLDVLLPRQERYLPMLDRQLEQQLIDYAHNYTWQQTLQPKQILVFSNQRLLHGRTAFRIDTANGGTRHLTGCYTNVDETLQQYRLLRRQRLRGAQDLEALPVMGHGSHRIS</sequence>
<dbReference type="Gene3D" id="3.60.130.10">
    <property type="entry name" value="Clavaminate synthase-like"/>
    <property type="match status" value="1"/>
</dbReference>
<organism evidence="8 9">
    <name type="scientific">Fistulifera solaris</name>
    <name type="common">Oleaginous diatom</name>
    <dbReference type="NCBI Taxonomy" id="1519565"/>
    <lineage>
        <taxon>Eukaryota</taxon>
        <taxon>Sar</taxon>
        <taxon>Stramenopiles</taxon>
        <taxon>Ochrophyta</taxon>
        <taxon>Bacillariophyta</taxon>
        <taxon>Bacillariophyceae</taxon>
        <taxon>Bacillariophycidae</taxon>
        <taxon>Naviculales</taxon>
        <taxon>Naviculaceae</taxon>
        <taxon>Fistulifera</taxon>
    </lineage>
</organism>
<dbReference type="GO" id="GO:0046872">
    <property type="term" value="F:metal ion binding"/>
    <property type="evidence" value="ECO:0007669"/>
    <property type="project" value="UniProtKB-KW"/>
</dbReference>
<reference evidence="8 9" key="1">
    <citation type="journal article" date="2015" name="Plant Cell">
        <title>Oil accumulation by the oleaginous diatom Fistulifera solaris as revealed by the genome and transcriptome.</title>
        <authorList>
            <person name="Tanaka T."/>
            <person name="Maeda Y."/>
            <person name="Veluchamy A."/>
            <person name="Tanaka M."/>
            <person name="Abida H."/>
            <person name="Marechal E."/>
            <person name="Bowler C."/>
            <person name="Muto M."/>
            <person name="Sunaga Y."/>
            <person name="Tanaka M."/>
            <person name="Yoshino T."/>
            <person name="Taniguchi T."/>
            <person name="Fukuda Y."/>
            <person name="Nemoto M."/>
            <person name="Matsumoto M."/>
            <person name="Wong P.S."/>
            <person name="Aburatani S."/>
            <person name="Fujibuchi W."/>
        </authorList>
    </citation>
    <scope>NUCLEOTIDE SEQUENCE [LARGE SCALE GENOMIC DNA]</scope>
    <source>
        <strain evidence="8 9">JPCC DA0580</strain>
    </source>
</reference>
<dbReference type="GO" id="GO:0045329">
    <property type="term" value="P:carnitine biosynthetic process"/>
    <property type="evidence" value="ECO:0007669"/>
    <property type="project" value="TreeGrafter"/>
</dbReference>
<keyword evidence="3" id="KW-0479">Metal-binding</keyword>
<dbReference type="EC" id="1.14.11.1" evidence="8"/>
<dbReference type="OrthoDB" id="406634at2759"/>
<accession>A0A1Z5KEI8</accession>
<feature type="domain" description="TauD/TfdA-like" evidence="7">
    <location>
        <begin position="66"/>
        <end position="337"/>
    </location>
</feature>
<comment type="caution">
    <text evidence="8">The sequence shown here is derived from an EMBL/GenBank/DDBJ whole genome shotgun (WGS) entry which is preliminary data.</text>
</comment>
<evidence type="ECO:0000256" key="5">
    <source>
        <dbReference type="ARBA" id="ARBA00023002"/>
    </source>
</evidence>
<dbReference type="InterPro" id="IPR042098">
    <property type="entry name" value="TauD-like_sf"/>
</dbReference>
<keyword evidence="9" id="KW-1185">Reference proteome</keyword>
<dbReference type="GO" id="GO:0008336">
    <property type="term" value="F:gamma-butyrobetaine dioxygenase activity"/>
    <property type="evidence" value="ECO:0007669"/>
    <property type="project" value="UniProtKB-EC"/>
</dbReference>
<comment type="cofactor">
    <cofactor evidence="1">
        <name>Fe(2+)</name>
        <dbReference type="ChEBI" id="CHEBI:29033"/>
    </cofactor>
</comment>
<dbReference type="PANTHER" id="PTHR10696:SF25">
    <property type="entry name" value="OXIDOREDUCTASE AIM17-RELATED"/>
    <property type="match status" value="1"/>
</dbReference>
<dbReference type="AlphaFoldDB" id="A0A1Z5KEI8"/>
<evidence type="ECO:0000256" key="4">
    <source>
        <dbReference type="ARBA" id="ARBA00022964"/>
    </source>
</evidence>
<dbReference type="InterPro" id="IPR050411">
    <property type="entry name" value="AlphaKG_dependent_hydroxylases"/>
</dbReference>
<evidence type="ECO:0000313" key="8">
    <source>
        <dbReference type="EMBL" id="GAX24740.1"/>
    </source>
</evidence>
<dbReference type="SUPFAM" id="SSF51197">
    <property type="entry name" value="Clavaminate synthase-like"/>
    <property type="match status" value="1"/>
</dbReference>
<gene>
    <name evidence="8" type="ORF">FisN_4Hh298</name>
</gene>
<dbReference type="InterPro" id="IPR003819">
    <property type="entry name" value="TauD/TfdA-like"/>
</dbReference>
<proteinExistence type="inferred from homology"/>
<dbReference type="InParanoid" id="A0A1Z5KEI8"/>
<dbReference type="Proteomes" id="UP000198406">
    <property type="component" value="Unassembled WGS sequence"/>
</dbReference>
<keyword evidence="5 8" id="KW-0560">Oxidoreductase</keyword>
<dbReference type="GO" id="GO:0005739">
    <property type="term" value="C:mitochondrion"/>
    <property type="evidence" value="ECO:0007669"/>
    <property type="project" value="TreeGrafter"/>
</dbReference>
<dbReference type="PANTHER" id="PTHR10696">
    <property type="entry name" value="GAMMA-BUTYROBETAINE HYDROXYLASE-RELATED"/>
    <property type="match status" value="1"/>
</dbReference>
<evidence type="ECO:0000313" key="9">
    <source>
        <dbReference type="Proteomes" id="UP000198406"/>
    </source>
</evidence>